<dbReference type="Pfam" id="PF07687">
    <property type="entry name" value="M20_dimer"/>
    <property type="match status" value="1"/>
</dbReference>
<dbReference type="InterPro" id="IPR052030">
    <property type="entry name" value="Peptidase_M20/M20A_hydrolases"/>
</dbReference>
<evidence type="ECO:0000313" key="5">
    <source>
        <dbReference type="Proteomes" id="UP000315730"/>
    </source>
</evidence>
<protein>
    <recommendedName>
        <fullName evidence="1">Peptidase M20 domain-containing protein 2</fullName>
    </recommendedName>
</protein>
<dbReference type="RefSeq" id="WP_141269943.1">
    <property type="nucleotide sequence ID" value="NZ_BJNW01000016.1"/>
</dbReference>
<dbReference type="CDD" id="cd03887">
    <property type="entry name" value="M20_Acy1L2"/>
    <property type="match status" value="1"/>
</dbReference>
<dbReference type="InterPro" id="IPR017144">
    <property type="entry name" value="Xaa-Arg_dipeptidase"/>
</dbReference>
<dbReference type="SUPFAM" id="SSF53187">
    <property type="entry name" value="Zn-dependent exopeptidases"/>
    <property type="match status" value="1"/>
</dbReference>
<dbReference type="Pfam" id="PF01546">
    <property type="entry name" value="Peptidase_M20"/>
    <property type="match status" value="1"/>
</dbReference>
<dbReference type="EMBL" id="BJNW01000016">
    <property type="protein sequence ID" value="GEC99729.1"/>
    <property type="molecule type" value="Genomic_DNA"/>
</dbReference>
<evidence type="ECO:0000313" key="4">
    <source>
        <dbReference type="EMBL" id="GEC99729.1"/>
    </source>
</evidence>
<dbReference type="GO" id="GO:0046657">
    <property type="term" value="P:folic acid catabolic process"/>
    <property type="evidence" value="ECO:0007669"/>
    <property type="project" value="TreeGrafter"/>
</dbReference>
<comment type="caution">
    <text evidence="4">The sequence shown here is derived from an EMBL/GenBank/DDBJ whole genome shotgun (WGS) entry which is preliminary data.</text>
</comment>
<proteinExistence type="inferred from homology"/>
<dbReference type="AlphaFoldDB" id="A0A4Y4D6X9"/>
<dbReference type="Proteomes" id="UP000315730">
    <property type="component" value="Unassembled WGS sequence"/>
</dbReference>
<name>A0A4Y4D6X9_KOCVA</name>
<keyword evidence="4" id="KW-0378">Hydrolase</keyword>
<dbReference type="GO" id="GO:0071713">
    <property type="term" value="F:para-aminobenzoyl-glutamate hydrolase activity"/>
    <property type="evidence" value="ECO:0007669"/>
    <property type="project" value="TreeGrafter"/>
</dbReference>
<dbReference type="NCBIfam" id="TIGR01891">
    <property type="entry name" value="amidohydrolases"/>
    <property type="match status" value="1"/>
</dbReference>
<dbReference type="STRING" id="1272.GCA_900014985_02276"/>
<feature type="domain" description="Peptidase M20 dimerisation" evidence="3">
    <location>
        <begin position="194"/>
        <end position="273"/>
    </location>
</feature>
<accession>A0A4Y4D6X9</accession>
<gene>
    <name evidence="4" type="ORF">KVA01_18840</name>
</gene>
<dbReference type="InterPro" id="IPR002933">
    <property type="entry name" value="Peptidase_M20"/>
</dbReference>
<dbReference type="InterPro" id="IPR036264">
    <property type="entry name" value="Bact_exopeptidase_dim_dom"/>
</dbReference>
<dbReference type="GO" id="GO:0005737">
    <property type="term" value="C:cytoplasm"/>
    <property type="evidence" value="ECO:0007669"/>
    <property type="project" value="TreeGrafter"/>
</dbReference>
<dbReference type="PANTHER" id="PTHR30575:SF0">
    <property type="entry name" value="XAA-ARG DIPEPTIDASE"/>
    <property type="match status" value="1"/>
</dbReference>
<dbReference type="GO" id="GO:0016805">
    <property type="term" value="F:dipeptidase activity"/>
    <property type="evidence" value="ECO:0007669"/>
    <property type="project" value="InterPro"/>
</dbReference>
<evidence type="ECO:0000256" key="1">
    <source>
        <dbReference type="PIRNR" id="PIRNR037226"/>
    </source>
</evidence>
<dbReference type="OrthoDB" id="9781032at2"/>
<dbReference type="InterPro" id="IPR011650">
    <property type="entry name" value="Peptidase_M20_dimer"/>
</dbReference>
<keyword evidence="5" id="KW-1185">Reference proteome</keyword>
<feature type="region of interest" description="Disordered" evidence="2">
    <location>
        <begin position="1"/>
        <end position="26"/>
    </location>
</feature>
<dbReference type="Gene3D" id="3.30.70.360">
    <property type="match status" value="1"/>
</dbReference>
<evidence type="ECO:0000259" key="3">
    <source>
        <dbReference type="Pfam" id="PF07687"/>
    </source>
</evidence>
<dbReference type="SUPFAM" id="SSF55031">
    <property type="entry name" value="Bacterial exopeptidase dimerisation domain"/>
    <property type="match status" value="1"/>
</dbReference>
<dbReference type="FunFam" id="3.30.70.360:FF:000004">
    <property type="entry name" value="Peptidase M20 domain-containing protein 2"/>
    <property type="match status" value="1"/>
</dbReference>
<sequence>MTEQTPAEGVGIVPPQVSGTSGGQGAERLRRVKQRIREAAEQVHDDVVDLSHAVHADPEIAFEETRTAAKLTTVLERHGFSVETGVANLDTAFVASYGTGPFVVGICAEMDALPGVGHACGHNIIAASGVLAGISLAPVADELDLTVKVFGTPAEEYGGGKVLMLNQGVFDGVHAAMMLHPGEEENADHVTRAVVDLEIEYTGKPAHSAEAPHQGVNAGDAATVAQVAIGLLRQHLQPGELVHGIVRSAGDAPNVVPHRARLAYDARADTVAQLEGPGGAKERLLRCFEAGALATGCTLEVHDDWPAFSEFRNDDPMVAAYRANAESLGRVFTDAPMSERRRTAGSTDMGNVSLRVPAIHPTILVEAEGATCHEPEFERYCALPAADQAMWEGGLCLAWTAADMAADPVQRARLVRTAEELASRD</sequence>
<dbReference type="Gene3D" id="3.40.630.10">
    <property type="entry name" value="Zn peptidases"/>
    <property type="match status" value="1"/>
</dbReference>
<dbReference type="InterPro" id="IPR017439">
    <property type="entry name" value="Amidohydrolase"/>
</dbReference>
<dbReference type="PIRSF" id="PIRSF037226">
    <property type="entry name" value="Amidohydrolase_ACY1L2_prd"/>
    <property type="match status" value="1"/>
</dbReference>
<comment type="similarity">
    <text evidence="1">Belongs to the peptidase M20A family.</text>
</comment>
<reference evidence="4 5" key="1">
    <citation type="submission" date="2019-06" db="EMBL/GenBank/DDBJ databases">
        <title>Whole genome shotgun sequence of Kocuria varians NBRC 15358.</title>
        <authorList>
            <person name="Hosoyama A."/>
            <person name="Uohara A."/>
            <person name="Ohji S."/>
            <person name="Ichikawa N."/>
        </authorList>
    </citation>
    <scope>NUCLEOTIDE SEQUENCE [LARGE SCALE GENOMIC DNA]</scope>
    <source>
        <strain evidence="4 5">NBRC 15358</strain>
    </source>
</reference>
<evidence type="ECO:0000256" key="2">
    <source>
        <dbReference type="SAM" id="MobiDB-lite"/>
    </source>
</evidence>
<dbReference type="PANTHER" id="PTHR30575">
    <property type="entry name" value="PEPTIDASE M20"/>
    <property type="match status" value="1"/>
</dbReference>
<organism evidence="4 5">
    <name type="scientific">Kocuria varians</name>
    <name type="common">Micrococcus varians</name>
    <dbReference type="NCBI Taxonomy" id="1272"/>
    <lineage>
        <taxon>Bacteria</taxon>
        <taxon>Bacillati</taxon>
        <taxon>Actinomycetota</taxon>
        <taxon>Actinomycetes</taxon>
        <taxon>Micrococcales</taxon>
        <taxon>Micrococcaceae</taxon>
        <taxon>Kocuria</taxon>
    </lineage>
</organism>